<protein>
    <submittedName>
        <fullName evidence="3">Cholesterol transport system auxiliary component</fullName>
    </submittedName>
</protein>
<keyword evidence="4" id="KW-1185">Reference proteome</keyword>
<feature type="signal peptide" evidence="1">
    <location>
        <begin position="1"/>
        <end position="38"/>
    </location>
</feature>
<dbReference type="Pfam" id="PF03886">
    <property type="entry name" value="ABC_trans_aux"/>
    <property type="match status" value="1"/>
</dbReference>
<dbReference type="AlphaFoldDB" id="A0A318IMN1"/>
<feature type="domain" description="ABC-type transport auxiliary lipoprotein component" evidence="2">
    <location>
        <begin position="49"/>
        <end position="199"/>
    </location>
</feature>
<evidence type="ECO:0000313" key="4">
    <source>
        <dbReference type="Proteomes" id="UP000247792"/>
    </source>
</evidence>
<dbReference type="InterPro" id="IPR005586">
    <property type="entry name" value="ABC_trans_aux"/>
</dbReference>
<organism evidence="3 4">
    <name type="scientific">Undibacterium pigrum</name>
    <dbReference type="NCBI Taxonomy" id="401470"/>
    <lineage>
        <taxon>Bacteria</taxon>
        <taxon>Pseudomonadati</taxon>
        <taxon>Pseudomonadota</taxon>
        <taxon>Betaproteobacteria</taxon>
        <taxon>Burkholderiales</taxon>
        <taxon>Oxalobacteraceae</taxon>
        <taxon>Undibacterium</taxon>
    </lineage>
</organism>
<dbReference type="SUPFAM" id="SSF159594">
    <property type="entry name" value="XCC0632-like"/>
    <property type="match status" value="1"/>
</dbReference>
<keyword evidence="1" id="KW-0732">Signal</keyword>
<dbReference type="EMBL" id="QJKB01000017">
    <property type="protein sequence ID" value="PXX37246.1"/>
    <property type="molecule type" value="Genomic_DNA"/>
</dbReference>
<evidence type="ECO:0000256" key="1">
    <source>
        <dbReference type="SAM" id="SignalP"/>
    </source>
</evidence>
<gene>
    <name evidence="3" type="ORF">DFR42_1179</name>
</gene>
<dbReference type="Proteomes" id="UP000247792">
    <property type="component" value="Unassembled WGS sequence"/>
</dbReference>
<accession>A0A318IMN1</accession>
<evidence type="ECO:0000313" key="3">
    <source>
        <dbReference type="EMBL" id="PXX37246.1"/>
    </source>
</evidence>
<feature type="chain" id="PRO_5016338133" evidence="1">
    <location>
        <begin position="39"/>
        <end position="214"/>
    </location>
</feature>
<proteinExistence type="predicted"/>
<dbReference type="OrthoDB" id="5568302at2"/>
<sequence>MTYPTFFQRLRNLSNLRSTGMAAFLLMLLSACSSTPVAQQLQQYDFGPLTSSTPAQAGQTKLQISIADIGIPPALDSNAMLYRLQYDNVQQLKAYTLHRWSMPPAQLLAQRLKAGLVAQGADVLANTDGAANLPVLRLEVDEFSQIFTSASQSNAQISLRASVIKGHKLVAQRSFQQKIAATTADAPGGARAMREAADASIMEIQSWIMSLPLK</sequence>
<name>A0A318IMN1_9BURK</name>
<dbReference type="Gene3D" id="3.40.50.10610">
    <property type="entry name" value="ABC-type transport auxiliary lipoprotein component"/>
    <property type="match status" value="1"/>
</dbReference>
<evidence type="ECO:0000259" key="2">
    <source>
        <dbReference type="Pfam" id="PF03886"/>
    </source>
</evidence>
<reference evidence="3 4" key="1">
    <citation type="submission" date="2018-05" db="EMBL/GenBank/DDBJ databases">
        <title>Genomic Encyclopedia of Type Strains, Phase IV (KMG-IV): sequencing the most valuable type-strain genomes for metagenomic binning, comparative biology and taxonomic classification.</title>
        <authorList>
            <person name="Goeker M."/>
        </authorList>
    </citation>
    <scope>NUCLEOTIDE SEQUENCE [LARGE SCALE GENOMIC DNA]</scope>
    <source>
        <strain evidence="3 4">DSM 19792</strain>
    </source>
</reference>
<comment type="caution">
    <text evidence="3">The sequence shown here is derived from an EMBL/GenBank/DDBJ whole genome shotgun (WGS) entry which is preliminary data.</text>
</comment>